<dbReference type="RefSeq" id="XP_020046958.1">
    <property type="nucleotide sequence ID" value="XM_020189113.1"/>
</dbReference>
<dbReference type="InParanoid" id="A0A1D2VG65"/>
<proteinExistence type="predicted"/>
<name>A0A1D2VG65_9ASCO</name>
<keyword evidence="2" id="KW-1185">Reference proteome</keyword>
<evidence type="ECO:0000313" key="2">
    <source>
        <dbReference type="Proteomes" id="UP000095038"/>
    </source>
</evidence>
<protein>
    <submittedName>
        <fullName evidence="1">Uncharacterized protein</fullName>
    </submittedName>
</protein>
<gene>
    <name evidence="1" type="ORF">ASCRUDRAFT_13680</name>
</gene>
<organism evidence="1 2">
    <name type="scientific">Ascoidea rubescens DSM 1968</name>
    <dbReference type="NCBI Taxonomy" id="1344418"/>
    <lineage>
        <taxon>Eukaryota</taxon>
        <taxon>Fungi</taxon>
        <taxon>Dikarya</taxon>
        <taxon>Ascomycota</taxon>
        <taxon>Saccharomycotina</taxon>
        <taxon>Saccharomycetes</taxon>
        <taxon>Ascoideaceae</taxon>
        <taxon>Ascoidea</taxon>
    </lineage>
</organism>
<sequence>MIKLMVINQEKIHNFLFDVESHFRSSLMTSAEAIHRIDLNSSPLASTICLSSVIVGIRSSLSIEA</sequence>
<dbReference type="EMBL" id="KV454481">
    <property type="protein sequence ID" value="ODV60651.1"/>
    <property type="molecule type" value="Genomic_DNA"/>
</dbReference>
<dbReference type="Proteomes" id="UP000095038">
    <property type="component" value="Unassembled WGS sequence"/>
</dbReference>
<accession>A0A1D2VG65</accession>
<reference evidence="2" key="1">
    <citation type="submission" date="2016-05" db="EMBL/GenBank/DDBJ databases">
        <title>Comparative genomics of biotechnologically important yeasts.</title>
        <authorList>
            <consortium name="DOE Joint Genome Institute"/>
            <person name="Riley R."/>
            <person name="Haridas S."/>
            <person name="Wolfe K.H."/>
            <person name="Lopes M.R."/>
            <person name="Hittinger C.T."/>
            <person name="Goker M."/>
            <person name="Salamov A."/>
            <person name="Wisecaver J."/>
            <person name="Long T.M."/>
            <person name="Aerts A.L."/>
            <person name="Barry K."/>
            <person name="Choi C."/>
            <person name="Clum A."/>
            <person name="Coughlan A.Y."/>
            <person name="Deshpande S."/>
            <person name="Douglass A.P."/>
            <person name="Hanson S.J."/>
            <person name="Klenk H.-P."/>
            <person name="Labutti K."/>
            <person name="Lapidus A."/>
            <person name="Lindquist E."/>
            <person name="Lipzen A."/>
            <person name="Meier-Kolthoff J.P."/>
            <person name="Ohm R.A."/>
            <person name="Otillar R.P."/>
            <person name="Pangilinan J."/>
            <person name="Peng Y."/>
            <person name="Rokas A."/>
            <person name="Rosa C.A."/>
            <person name="Scheuner C."/>
            <person name="Sibirny A.A."/>
            <person name="Slot J.C."/>
            <person name="Stielow J.B."/>
            <person name="Sun H."/>
            <person name="Kurtzman C.P."/>
            <person name="Blackwell M."/>
            <person name="Grigoriev I.V."/>
            <person name="Jeffries T.W."/>
        </authorList>
    </citation>
    <scope>NUCLEOTIDE SEQUENCE [LARGE SCALE GENOMIC DNA]</scope>
    <source>
        <strain evidence="2">DSM 1968</strain>
    </source>
</reference>
<evidence type="ECO:0000313" key="1">
    <source>
        <dbReference type="EMBL" id="ODV60651.1"/>
    </source>
</evidence>
<dbReference type="GeneID" id="30962749"/>
<dbReference type="AlphaFoldDB" id="A0A1D2VG65"/>